<keyword evidence="8 9" id="KW-0472">Membrane</keyword>
<sequence>MMSLGDQRVVHYLDLLWVLVGREMKILYKRSVMGVLWTLITPLLQLLTFVLIFRLVLAIEVEHYASYVLTGLLVWQWLQKSTLQATGTIIGNRALIRQPGFPVSILPVAVAVTGLIHFALALPVLLGFLIVDQADLGMALAWLPLLMLIQLGVVVAASYLLAGLNVAFRDTQHILTSLLQVLFYLTPVFYSVERIPAEYRDLYALNPMVPLLTGYRQILIEGQPPSWGSLLPVVVLVLVLLPLSYRVFERQSQRFVEEI</sequence>
<dbReference type="InterPro" id="IPR000412">
    <property type="entry name" value="ABC_2_transport"/>
</dbReference>
<evidence type="ECO:0000256" key="8">
    <source>
        <dbReference type="ARBA" id="ARBA00023136"/>
    </source>
</evidence>
<evidence type="ECO:0000256" key="2">
    <source>
        <dbReference type="ARBA" id="ARBA00007783"/>
    </source>
</evidence>
<feature type="transmembrane region" description="Helical" evidence="9">
    <location>
        <begin position="174"/>
        <end position="192"/>
    </location>
</feature>
<feature type="transmembrane region" description="Helical" evidence="9">
    <location>
        <begin position="100"/>
        <end position="130"/>
    </location>
</feature>
<dbReference type="EMBL" id="JAAIJQ010000024">
    <property type="protein sequence ID" value="NEV62207.1"/>
    <property type="molecule type" value="Genomic_DNA"/>
</dbReference>
<comment type="caution">
    <text evidence="9">Lacks conserved residue(s) required for the propagation of feature annotation.</text>
</comment>
<name>A0A6M0K0S8_9GAMM</name>
<keyword evidence="7 9" id="KW-1133">Transmembrane helix</keyword>
<feature type="domain" description="ABC transmembrane type-2" evidence="10">
    <location>
        <begin position="33"/>
        <end position="251"/>
    </location>
</feature>
<keyword evidence="12" id="KW-1185">Reference proteome</keyword>
<dbReference type="PANTHER" id="PTHR30413:SF8">
    <property type="entry name" value="TRANSPORT PERMEASE PROTEIN"/>
    <property type="match status" value="1"/>
</dbReference>
<dbReference type="Proteomes" id="UP000483379">
    <property type="component" value="Unassembled WGS sequence"/>
</dbReference>
<dbReference type="InterPro" id="IPR013525">
    <property type="entry name" value="ABC2_TM"/>
</dbReference>
<accession>A0A6M0K0S8</accession>
<dbReference type="GO" id="GO:0140359">
    <property type="term" value="F:ABC-type transporter activity"/>
    <property type="evidence" value="ECO:0007669"/>
    <property type="project" value="InterPro"/>
</dbReference>
<dbReference type="RefSeq" id="WP_164452682.1">
    <property type="nucleotide sequence ID" value="NZ_JAAIJQ010000024.1"/>
</dbReference>
<evidence type="ECO:0000256" key="5">
    <source>
        <dbReference type="ARBA" id="ARBA00022519"/>
    </source>
</evidence>
<dbReference type="InterPro" id="IPR047817">
    <property type="entry name" value="ABC2_TM_bact-type"/>
</dbReference>
<gene>
    <name evidence="11" type="ORF">G3446_09940</name>
</gene>
<dbReference type="AlphaFoldDB" id="A0A6M0K0S8"/>
<evidence type="ECO:0000256" key="1">
    <source>
        <dbReference type="ARBA" id="ARBA00004429"/>
    </source>
</evidence>
<feature type="transmembrane region" description="Helical" evidence="9">
    <location>
        <begin position="227"/>
        <end position="245"/>
    </location>
</feature>
<dbReference type="PIRSF" id="PIRSF006648">
    <property type="entry name" value="DrrB"/>
    <property type="match status" value="1"/>
</dbReference>
<dbReference type="Pfam" id="PF01061">
    <property type="entry name" value="ABC2_membrane"/>
    <property type="match status" value="1"/>
</dbReference>
<dbReference type="GO" id="GO:0043190">
    <property type="term" value="C:ATP-binding cassette (ABC) transporter complex"/>
    <property type="evidence" value="ECO:0007669"/>
    <property type="project" value="InterPro"/>
</dbReference>
<dbReference type="GO" id="GO:0015920">
    <property type="term" value="P:lipopolysaccharide transport"/>
    <property type="evidence" value="ECO:0007669"/>
    <property type="project" value="TreeGrafter"/>
</dbReference>
<organism evidence="11 12">
    <name type="scientific">Thiorhodococcus minor</name>
    <dbReference type="NCBI Taxonomy" id="57489"/>
    <lineage>
        <taxon>Bacteria</taxon>
        <taxon>Pseudomonadati</taxon>
        <taxon>Pseudomonadota</taxon>
        <taxon>Gammaproteobacteria</taxon>
        <taxon>Chromatiales</taxon>
        <taxon>Chromatiaceae</taxon>
        <taxon>Thiorhodococcus</taxon>
    </lineage>
</organism>
<feature type="transmembrane region" description="Helical" evidence="9">
    <location>
        <begin position="142"/>
        <end position="162"/>
    </location>
</feature>
<comment type="subcellular location">
    <subcellularLocation>
        <location evidence="1 9">Cell inner membrane</location>
        <topology evidence="1 9">Multi-pass membrane protein</topology>
    </subcellularLocation>
</comment>
<keyword evidence="3 9" id="KW-0813">Transport</keyword>
<evidence type="ECO:0000313" key="11">
    <source>
        <dbReference type="EMBL" id="NEV62207.1"/>
    </source>
</evidence>
<evidence type="ECO:0000256" key="9">
    <source>
        <dbReference type="RuleBase" id="RU361157"/>
    </source>
</evidence>
<evidence type="ECO:0000256" key="4">
    <source>
        <dbReference type="ARBA" id="ARBA00022475"/>
    </source>
</evidence>
<feature type="transmembrane region" description="Helical" evidence="9">
    <location>
        <begin position="32"/>
        <end position="57"/>
    </location>
</feature>
<evidence type="ECO:0000313" key="12">
    <source>
        <dbReference type="Proteomes" id="UP000483379"/>
    </source>
</evidence>
<proteinExistence type="inferred from homology"/>
<evidence type="ECO:0000256" key="3">
    <source>
        <dbReference type="ARBA" id="ARBA00022448"/>
    </source>
</evidence>
<keyword evidence="4 9" id="KW-1003">Cell membrane</keyword>
<protein>
    <recommendedName>
        <fullName evidence="9">Transport permease protein</fullName>
    </recommendedName>
</protein>
<keyword evidence="5" id="KW-0997">Cell inner membrane</keyword>
<comment type="caution">
    <text evidence="11">The sequence shown here is derived from an EMBL/GenBank/DDBJ whole genome shotgun (WGS) entry which is preliminary data.</text>
</comment>
<reference evidence="11 12" key="1">
    <citation type="submission" date="2020-02" db="EMBL/GenBank/DDBJ databases">
        <title>Genome sequences of Thiorhodococcus mannitoliphagus and Thiorhodococcus minor, purple sulfur photosynthetic bacteria in the gammaproteobacterial family, Chromatiaceae.</title>
        <authorList>
            <person name="Aviles F.A."/>
            <person name="Meyer T.E."/>
            <person name="Kyndt J.A."/>
        </authorList>
    </citation>
    <scope>NUCLEOTIDE SEQUENCE [LARGE SCALE GENOMIC DNA]</scope>
    <source>
        <strain evidence="11 12">DSM 11518</strain>
    </source>
</reference>
<keyword evidence="6 9" id="KW-0812">Transmembrane</keyword>
<comment type="similarity">
    <text evidence="2 9">Belongs to the ABC-2 integral membrane protein family.</text>
</comment>
<dbReference type="PANTHER" id="PTHR30413">
    <property type="entry name" value="INNER MEMBRANE TRANSPORT PERMEASE"/>
    <property type="match status" value="1"/>
</dbReference>
<evidence type="ECO:0000256" key="7">
    <source>
        <dbReference type="ARBA" id="ARBA00022989"/>
    </source>
</evidence>
<evidence type="ECO:0000256" key="6">
    <source>
        <dbReference type="ARBA" id="ARBA00022692"/>
    </source>
</evidence>
<dbReference type="PROSITE" id="PS51012">
    <property type="entry name" value="ABC_TM2"/>
    <property type="match status" value="1"/>
</dbReference>
<evidence type="ECO:0000259" key="10">
    <source>
        <dbReference type="PROSITE" id="PS51012"/>
    </source>
</evidence>